<dbReference type="SUPFAM" id="SSF46689">
    <property type="entry name" value="Homeodomain-like"/>
    <property type="match status" value="1"/>
</dbReference>
<dbReference type="GO" id="GO:0003677">
    <property type="term" value="F:DNA binding"/>
    <property type="evidence" value="ECO:0007669"/>
    <property type="project" value="InterPro"/>
</dbReference>
<dbReference type="PANTHER" id="PTHR31499:SF2">
    <property type="entry name" value="MYB-RELATED PROTEIN 2"/>
    <property type="match status" value="1"/>
</dbReference>
<dbReference type="Gene3D" id="1.10.10.60">
    <property type="entry name" value="Homeodomain-like"/>
    <property type="match status" value="1"/>
</dbReference>
<evidence type="ECO:0000259" key="5">
    <source>
        <dbReference type="PROSITE" id="PS51294"/>
    </source>
</evidence>
<reference evidence="6 7" key="1">
    <citation type="submission" date="2024-01" db="EMBL/GenBank/DDBJ databases">
        <title>Genome assemblies of Stephania.</title>
        <authorList>
            <person name="Yang L."/>
        </authorList>
    </citation>
    <scope>NUCLEOTIDE SEQUENCE [LARGE SCALE GENOMIC DNA]</scope>
    <source>
        <strain evidence="6">QJT</strain>
        <tissue evidence="6">Leaf</tissue>
    </source>
</reference>
<evidence type="ECO:0000313" key="7">
    <source>
        <dbReference type="Proteomes" id="UP001417504"/>
    </source>
</evidence>
<sequence length="351" mass="38990">MFHHYHHHHHHQGNNSFPSSRASIPPERHGFLQGGNARGDAGLVLSTDSKPRLKWTPELHERFVEAVNQLGGADKATPKTVMKLMGIPGLTLYHLKSHLQVQRHLQLRIEAQGKYLESVLEKAQETLGKQTPVSTTGLIDETAKFLPCEFVSKVSYDEHRSLCYHQPQKTQPKDCSIESCLTLCEGEGEGTHGRDHQEMPNTGIGLQLYQQLAPALSSKRIEQYELKKSEEQNKSKFKLFPTSGGRDGEKMIFPIHKSSNSSLCMSTIVNGKKANGSSNIAAVLVEDGSTFVNQASTRGSLAQLENEMKPNEFRQYSSSSLTSQQLDLNAQDENDGGSTCKQFDLNGFSWS</sequence>
<feature type="compositionally biased region" description="Basic residues" evidence="4">
    <location>
        <begin position="1"/>
        <end position="12"/>
    </location>
</feature>
<dbReference type="AlphaFoldDB" id="A0AAP0IVD2"/>
<evidence type="ECO:0000256" key="1">
    <source>
        <dbReference type="ARBA" id="ARBA00023015"/>
    </source>
</evidence>
<feature type="compositionally biased region" description="Low complexity" evidence="4">
    <location>
        <begin position="315"/>
        <end position="328"/>
    </location>
</feature>
<keyword evidence="3" id="KW-0539">Nucleus</keyword>
<dbReference type="FunFam" id="1.10.10.60:FF:000002">
    <property type="entry name" value="Myb family transcription factor"/>
    <property type="match status" value="1"/>
</dbReference>
<name>A0AAP0IVD2_9MAGN</name>
<keyword evidence="7" id="KW-1185">Reference proteome</keyword>
<dbReference type="EMBL" id="JBBNAE010000005">
    <property type="protein sequence ID" value="KAK9122496.1"/>
    <property type="molecule type" value="Genomic_DNA"/>
</dbReference>
<feature type="region of interest" description="Disordered" evidence="4">
    <location>
        <begin position="1"/>
        <end position="39"/>
    </location>
</feature>
<evidence type="ECO:0000256" key="3">
    <source>
        <dbReference type="ARBA" id="ARBA00023242"/>
    </source>
</evidence>
<dbReference type="NCBIfam" id="TIGR01557">
    <property type="entry name" value="myb_SHAQKYF"/>
    <property type="match status" value="1"/>
</dbReference>
<dbReference type="Proteomes" id="UP001417504">
    <property type="component" value="Unassembled WGS sequence"/>
</dbReference>
<dbReference type="GO" id="GO:0003700">
    <property type="term" value="F:DNA-binding transcription factor activity"/>
    <property type="evidence" value="ECO:0007669"/>
    <property type="project" value="InterPro"/>
</dbReference>
<gene>
    <name evidence="6" type="ORF">Sjap_012098</name>
</gene>
<evidence type="ECO:0000256" key="4">
    <source>
        <dbReference type="SAM" id="MobiDB-lite"/>
    </source>
</evidence>
<keyword evidence="1" id="KW-0805">Transcription regulation</keyword>
<dbReference type="InterPro" id="IPR025756">
    <property type="entry name" value="Myb_CC_LHEQLE"/>
</dbReference>
<dbReference type="InterPro" id="IPR009057">
    <property type="entry name" value="Homeodomain-like_sf"/>
</dbReference>
<accession>A0AAP0IVD2</accession>
<dbReference type="PANTHER" id="PTHR31499">
    <property type="entry name" value="MYB FAMILY TRANSCRIPTION FACTOR PHL11"/>
    <property type="match status" value="1"/>
</dbReference>
<comment type="caution">
    <text evidence="6">The sequence shown here is derived from an EMBL/GenBank/DDBJ whole genome shotgun (WGS) entry which is preliminary data.</text>
</comment>
<dbReference type="PROSITE" id="PS51294">
    <property type="entry name" value="HTH_MYB"/>
    <property type="match status" value="1"/>
</dbReference>
<evidence type="ECO:0000313" key="6">
    <source>
        <dbReference type="EMBL" id="KAK9122496.1"/>
    </source>
</evidence>
<feature type="compositionally biased region" description="Polar residues" evidence="4">
    <location>
        <begin position="13"/>
        <end position="22"/>
    </location>
</feature>
<feature type="domain" description="HTH myb-type" evidence="5">
    <location>
        <begin position="47"/>
        <end position="107"/>
    </location>
</feature>
<keyword evidence="2" id="KW-0804">Transcription</keyword>
<proteinExistence type="predicted"/>
<evidence type="ECO:0000256" key="2">
    <source>
        <dbReference type="ARBA" id="ARBA00023163"/>
    </source>
</evidence>
<dbReference type="InterPro" id="IPR046955">
    <property type="entry name" value="PHR1-like"/>
</dbReference>
<protein>
    <recommendedName>
        <fullName evidence="5">HTH myb-type domain-containing protein</fullName>
    </recommendedName>
</protein>
<feature type="region of interest" description="Disordered" evidence="4">
    <location>
        <begin position="314"/>
        <end position="339"/>
    </location>
</feature>
<dbReference type="InterPro" id="IPR006447">
    <property type="entry name" value="Myb_dom_plants"/>
</dbReference>
<dbReference type="Pfam" id="PF14379">
    <property type="entry name" value="Myb_CC_LHEQLE"/>
    <property type="match status" value="1"/>
</dbReference>
<organism evidence="6 7">
    <name type="scientific">Stephania japonica</name>
    <dbReference type="NCBI Taxonomy" id="461633"/>
    <lineage>
        <taxon>Eukaryota</taxon>
        <taxon>Viridiplantae</taxon>
        <taxon>Streptophyta</taxon>
        <taxon>Embryophyta</taxon>
        <taxon>Tracheophyta</taxon>
        <taxon>Spermatophyta</taxon>
        <taxon>Magnoliopsida</taxon>
        <taxon>Ranunculales</taxon>
        <taxon>Menispermaceae</taxon>
        <taxon>Menispermoideae</taxon>
        <taxon>Cissampelideae</taxon>
        <taxon>Stephania</taxon>
    </lineage>
</organism>
<dbReference type="InterPro" id="IPR017930">
    <property type="entry name" value="Myb_dom"/>
</dbReference>